<evidence type="ECO:0000313" key="2">
    <source>
        <dbReference type="EMBL" id="KAF8882369.1"/>
    </source>
</evidence>
<dbReference type="PANTHER" id="PTHR33266">
    <property type="entry name" value="CHROMOSOME 15, WHOLE GENOME SHOTGUN SEQUENCE"/>
    <property type="match status" value="1"/>
</dbReference>
<gene>
    <name evidence="2" type="ORF">CPB84DRAFT_1851243</name>
</gene>
<evidence type="ECO:0000313" key="3">
    <source>
        <dbReference type="Proteomes" id="UP000724874"/>
    </source>
</evidence>
<name>A0A9P5NCR6_GYMJU</name>
<feature type="region of interest" description="Disordered" evidence="1">
    <location>
        <begin position="762"/>
        <end position="812"/>
    </location>
</feature>
<comment type="caution">
    <text evidence="2">The sequence shown here is derived from an EMBL/GenBank/DDBJ whole genome shotgun (WGS) entry which is preliminary data.</text>
</comment>
<evidence type="ECO:0000256" key="1">
    <source>
        <dbReference type="SAM" id="MobiDB-lite"/>
    </source>
</evidence>
<sequence>MSSADSIYQDFSQLTLEVTDEQHDSLDEQIIETFKHAKEIGQTPPLHSLLANITLGDDELAFLNQAWKESSFKEVRQLAILKKPGEPEVLIHDGLFYGLNSVDEVVESAWHDNYVGENHKLLLDNINAIQGGGQPYSNQIAIVQSSGTGKSRMVHEQAKIVFTIPFNLRESIEDKAWPSHLPTRMSAPTSSELLLFTKVNGELDAARVSIRSKSAEELAKLWANRLQNIRTNLYRAAIVDATKTTEILPDIQKQHDKLLAERRSQSGNSSNPDDTHGYLMEFAAAKSAKTALEKLIMNLESIDPKSQGIKVIVYFDEAHSLTKETPRTGDGKTLYDYLCSCLNEFLGLPMFAIFLSTNSSLAQFAAPPAFAKSARIREGAAVTHAPITETPFDCYPDFKVKPGELTVKDISEIKFMAKFGRPLFWTFLRGAGVKVDKFTEEALGLARAKLICYHNIDNIDANIADMPRAALMAVLDVQYSLDFEPRREKVQMQEAGLVESHMRVAYSIPSHREYLRSGYPSEPLLAEAAAEQLWTWRGKNPFVAVEKLTDILDTGLLDRGELGELTGRQILLDAYHRAVEEEQKKPPTADTTKVKPPNFSSGCHLITFIKMLFTDGYAQDVLDCTPDLNKGGKFKDAFKDAIICFTHFGKMADNTGVTSAATWVAFIRHMAIMCRNGQDSVDCIIPVLLQGNAKVCEHVITAVFVQFKRRVTAGSTTELLIDQARLNFFPKILKNCDHGSNIAPYRPYLCLAMELGVQPPLPETAKTPTTFRPKEQTGRPQTPPPKASSDITGTPSRVVARKGGQKHHPSEGHTRYSVFAYGCSPTVYKGITNDHARNMYAHLLSIRNFLGEHPRKDAKSVKAVRRMKPFWTGGEDSYHWVEHDDVLHNPIPVVKPGLEVGKQVDDVTDT</sequence>
<reference evidence="2" key="1">
    <citation type="submission" date="2020-11" db="EMBL/GenBank/DDBJ databases">
        <authorList>
            <consortium name="DOE Joint Genome Institute"/>
            <person name="Ahrendt S."/>
            <person name="Riley R."/>
            <person name="Andreopoulos W."/>
            <person name="LaButti K."/>
            <person name="Pangilinan J."/>
            <person name="Ruiz-duenas F.J."/>
            <person name="Barrasa J.M."/>
            <person name="Sanchez-Garcia M."/>
            <person name="Camarero S."/>
            <person name="Miyauchi S."/>
            <person name="Serrano A."/>
            <person name="Linde D."/>
            <person name="Babiker R."/>
            <person name="Drula E."/>
            <person name="Ayuso-Fernandez I."/>
            <person name="Pacheco R."/>
            <person name="Padilla G."/>
            <person name="Ferreira P."/>
            <person name="Barriuso J."/>
            <person name="Kellner H."/>
            <person name="Castanera R."/>
            <person name="Alfaro M."/>
            <person name="Ramirez L."/>
            <person name="Pisabarro A.G."/>
            <person name="Kuo A."/>
            <person name="Tritt A."/>
            <person name="Lipzen A."/>
            <person name="He G."/>
            <person name="Yan M."/>
            <person name="Ng V."/>
            <person name="Cullen D."/>
            <person name="Martin F."/>
            <person name="Rosso M.-N."/>
            <person name="Henrissat B."/>
            <person name="Hibbett D."/>
            <person name="Martinez A.T."/>
            <person name="Grigoriev I.V."/>
        </authorList>
    </citation>
    <scope>NUCLEOTIDE SEQUENCE</scope>
    <source>
        <strain evidence="2">AH 44721</strain>
    </source>
</reference>
<dbReference type="EMBL" id="JADNYJ010000123">
    <property type="protein sequence ID" value="KAF8882369.1"/>
    <property type="molecule type" value="Genomic_DNA"/>
</dbReference>
<protein>
    <submittedName>
        <fullName evidence="2">Uncharacterized protein</fullName>
    </submittedName>
</protein>
<organism evidence="2 3">
    <name type="scientific">Gymnopilus junonius</name>
    <name type="common">Spectacular rustgill mushroom</name>
    <name type="synonym">Gymnopilus spectabilis subsp. junonius</name>
    <dbReference type="NCBI Taxonomy" id="109634"/>
    <lineage>
        <taxon>Eukaryota</taxon>
        <taxon>Fungi</taxon>
        <taxon>Dikarya</taxon>
        <taxon>Basidiomycota</taxon>
        <taxon>Agaricomycotina</taxon>
        <taxon>Agaricomycetes</taxon>
        <taxon>Agaricomycetidae</taxon>
        <taxon>Agaricales</taxon>
        <taxon>Agaricineae</taxon>
        <taxon>Hymenogastraceae</taxon>
        <taxon>Gymnopilus</taxon>
    </lineage>
</organism>
<proteinExistence type="predicted"/>
<keyword evidence="3" id="KW-1185">Reference proteome</keyword>
<accession>A0A9P5NCR6</accession>
<dbReference type="Proteomes" id="UP000724874">
    <property type="component" value="Unassembled WGS sequence"/>
</dbReference>
<dbReference type="AlphaFoldDB" id="A0A9P5NCR6"/>
<dbReference type="PANTHER" id="PTHR33266:SF1">
    <property type="entry name" value="F-BOX DOMAIN-CONTAINING PROTEIN"/>
    <property type="match status" value="1"/>
</dbReference>
<dbReference type="OrthoDB" id="107110at2759"/>